<protein>
    <submittedName>
        <fullName evidence="1">Uncharacterized protein</fullName>
    </submittedName>
</protein>
<name>A0A2K4YB14_9MYCO</name>
<dbReference type="Proteomes" id="UP000236318">
    <property type="component" value="Unassembled WGS sequence"/>
</dbReference>
<comment type="caution">
    <text evidence="1">The sequence shown here is derived from an EMBL/GenBank/DDBJ whole genome shotgun (WGS) entry which is preliminary data.</text>
</comment>
<reference evidence="1" key="1">
    <citation type="submission" date="2018-01" db="EMBL/GenBank/DDBJ databases">
        <authorList>
            <consortium name="Urmite Genomes"/>
        </authorList>
    </citation>
    <scope>NUCLEOTIDE SEQUENCE [LARGE SCALE GENOMIC DNA]</scope>
    <source>
        <strain evidence="1">AFP003</strain>
    </source>
</reference>
<gene>
    <name evidence="1" type="ORF">MAAFP003_2647</name>
</gene>
<organism evidence="1 2">
    <name type="scientific">Mycobacterium ahvazicum</name>
    <dbReference type="NCBI Taxonomy" id="1964395"/>
    <lineage>
        <taxon>Bacteria</taxon>
        <taxon>Bacillati</taxon>
        <taxon>Actinomycetota</taxon>
        <taxon>Actinomycetes</taxon>
        <taxon>Mycobacteriales</taxon>
        <taxon>Mycobacteriaceae</taxon>
        <taxon>Mycobacterium</taxon>
        <taxon>Mycobacterium simiae complex</taxon>
    </lineage>
</organism>
<dbReference type="AlphaFoldDB" id="A0A2K4YB14"/>
<dbReference type="EMBL" id="FXEG02000003">
    <property type="protein sequence ID" value="SOX53971.1"/>
    <property type="molecule type" value="Genomic_DNA"/>
</dbReference>
<sequence length="40" mass="4294">MLVADERRNGEDVDPQAVFTVATSDYSPLSAAELTPQVAE</sequence>
<evidence type="ECO:0000313" key="1">
    <source>
        <dbReference type="EMBL" id="SOX53971.1"/>
    </source>
</evidence>
<proteinExistence type="predicted"/>
<evidence type="ECO:0000313" key="2">
    <source>
        <dbReference type="Proteomes" id="UP000236318"/>
    </source>
</evidence>
<keyword evidence="2" id="KW-1185">Reference proteome</keyword>
<accession>A0A2K4YB14</accession>